<reference evidence="2" key="1">
    <citation type="journal article" date="2019" name="Int. J. Syst. Evol. Microbiol.">
        <title>The Global Catalogue of Microorganisms (GCM) 10K type strain sequencing project: providing services to taxonomists for standard genome sequencing and annotation.</title>
        <authorList>
            <consortium name="The Broad Institute Genomics Platform"/>
            <consortium name="The Broad Institute Genome Sequencing Center for Infectious Disease"/>
            <person name="Wu L."/>
            <person name="Ma J."/>
        </authorList>
    </citation>
    <scope>NUCLEOTIDE SEQUENCE [LARGE SCALE GENOMIC DNA]</scope>
    <source>
        <strain evidence="2">JCM 18287</strain>
    </source>
</reference>
<evidence type="ECO:0000313" key="1">
    <source>
        <dbReference type="EMBL" id="GAA4974378.1"/>
    </source>
</evidence>
<sequence length="67" mass="7294">MEESSIVSGRTNGISLGIKYAKNLAIIIGSKSLPANSLMYSQTVCKIKISMSIINTLKKVLRYVVSM</sequence>
<accession>A0ABP9HNG9</accession>
<proteinExistence type="predicted"/>
<comment type="caution">
    <text evidence="1">The sequence shown here is derived from an EMBL/GenBank/DDBJ whole genome shotgun (WGS) entry which is preliminary data.</text>
</comment>
<organism evidence="1 2">
    <name type="scientific">Algibacter aquimarinus</name>
    <dbReference type="NCBI Taxonomy" id="1136748"/>
    <lineage>
        <taxon>Bacteria</taxon>
        <taxon>Pseudomonadati</taxon>
        <taxon>Bacteroidota</taxon>
        <taxon>Flavobacteriia</taxon>
        <taxon>Flavobacteriales</taxon>
        <taxon>Flavobacteriaceae</taxon>
        <taxon>Algibacter</taxon>
    </lineage>
</organism>
<dbReference type="Proteomes" id="UP001501692">
    <property type="component" value="Unassembled WGS sequence"/>
</dbReference>
<name>A0ABP9HNG9_9FLAO</name>
<dbReference type="EMBL" id="BAABJK010000009">
    <property type="protein sequence ID" value="GAA4974378.1"/>
    <property type="molecule type" value="Genomic_DNA"/>
</dbReference>
<evidence type="ECO:0000313" key="2">
    <source>
        <dbReference type="Proteomes" id="UP001501692"/>
    </source>
</evidence>
<protein>
    <submittedName>
        <fullName evidence="1">Uncharacterized protein</fullName>
    </submittedName>
</protein>
<keyword evidence="2" id="KW-1185">Reference proteome</keyword>
<gene>
    <name evidence="1" type="ORF">GCM10023315_26130</name>
</gene>